<keyword evidence="2" id="KW-1185">Reference proteome</keyword>
<evidence type="ECO:0000313" key="2">
    <source>
        <dbReference type="Proteomes" id="UP001057452"/>
    </source>
</evidence>
<organism evidence="1 2">
    <name type="scientific">Chaenocephalus aceratus</name>
    <name type="common">Blackfin icefish</name>
    <name type="synonym">Chaenichthys aceratus</name>
    <dbReference type="NCBI Taxonomy" id="36190"/>
    <lineage>
        <taxon>Eukaryota</taxon>
        <taxon>Metazoa</taxon>
        <taxon>Chordata</taxon>
        <taxon>Craniata</taxon>
        <taxon>Vertebrata</taxon>
        <taxon>Euteleostomi</taxon>
        <taxon>Actinopterygii</taxon>
        <taxon>Neopterygii</taxon>
        <taxon>Teleostei</taxon>
        <taxon>Neoteleostei</taxon>
        <taxon>Acanthomorphata</taxon>
        <taxon>Eupercaria</taxon>
        <taxon>Perciformes</taxon>
        <taxon>Notothenioidei</taxon>
        <taxon>Channichthyidae</taxon>
        <taxon>Chaenocephalus</taxon>
    </lineage>
</organism>
<protein>
    <submittedName>
        <fullName evidence="1">Uncharacterized protein</fullName>
    </submittedName>
</protein>
<sequence>MVCAGGDGVVSGCQGDSGGPLSCYIDGAWKVHGVVSYGPIGMCNQETKPTVFTRVSSFQDWIYSVIQ</sequence>
<comment type="caution">
    <text evidence="1">The sequence shown here is derived from an EMBL/GenBank/DDBJ whole genome shotgun (WGS) entry which is preliminary data.</text>
</comment>
<evidence type="ECO:0000313" key="1">
    <source>
        <dbReference type="EMBL" id="KAI4806618.1"/>
    </source>
</evidence>
<reference evidence="1" key="1">
    <citation type="submission" date="2022-05" db="EMBL/GenBank/DDBJ databases">
        <title>Chromosome-level genome of Chaenocephalus aceratus.</title>
        <authorList>
            <person name="Park H."/>
        </authorList>
    </citation>
    <scope>NUCLEOTIDE SEQUENCE</scope>
    <source>
        <strain evidence="1">KU_202001</strain>
    </source>
</reference>
<gene>
    <name evidence="1" type="ORF">KUCAC02_017436</name>
</gene>
<proteinExistence type="predicted"/>
<accession>A0ACB9W179</accession>
<dbReference type="EMBL" id="CM043804">
    <property type="protein sequence ID" value="KAI4806618.1"/>
    <property type="molecule type" value="Genomic_DNA"/>
</dbReference>
<dbReference type="Proteomes" id="UP001057452">
    <property type="component" value="Chromosome 20"/>
</dbReference>
<name>A0ACB9W179_CHAAC</name>